<evidence type="ECO:0000256" key="5">
    <source>
        <dbReference type="ARBA" id="ARBA00015175"/>
    </source>
</evidence>
<keyword evidence="9" id="KW-0999">Mitochondrion inner membrane</keyword>
<evidence type="ECO:0000256" key="13">
    <source>
        <dbReference type="ARBA" id="ARBA00023128"/>
    </source>
</evidence>
<evidence type="ECO:0000256" key="16">
    <source>
        <dbReference type="ARBA" id="ARBA00032550"/>
    </source>
</evidence>
<organism evidence="18 19">
    <name type="scientific">Monopterus albus</name>
    <name type="common">Swamp eel</name>
    <dbReference type="NCBI Taxonomy" id="43700"/>
    <lineage>
        <taxon>Eukaryota</taxon>
        <taxon>Metazoa</taxon>
        <taxon>Chordata</taxon>
        <taxon>Craniata</taxon>
        <taxon>Vertebrata</taxon>
        <taxon>Euteleostomi</taxon>
        <taxon>Actinopterygii</taxon>
        <taxon>Neopterygii</taxon>
        <taxon>Teleostei</taxon>
        <taxon>Neoteleostei</taxon>
        <taxon>Acanthomorphata</taxon>
        <taxon>Anabantaria</taxon>
        <taxon>Synbranchiformes</taxon>
        <taxon>Synbranchidae</taxon>
        <taxon>Monopterus</taxon>
    </lineage>
</organism>
<evidence type="ECO:0000313" key="18">
    <source>
        <dbReference type="Ensembl" id="ENSMALP00000025359.1"/>
    </source>
</evidence>
<accession>A0A3Q3JYH6</accession>
<evidence type="ECO:0000256" key="17">
    <source>
        <dbReference type="SAM" id="Phobius"/>
    </source>
</evidence>
<comment type="function">
    <text evidence="1">Accessory subunit of the mitochondrial membrane respiratory chain NADH dehydrogenase (Complex I), that is believed not to be involved in catalysis. Complex I functions in the transfer of electrons from NADH to the respiratory chain. The immediate electron acceptor for the enzyme is believed to be ubiquinone.</text>
</comment>
<dbReference type="Pfam" id="PF09781">
    <property type="entry name" value="NDUF_B5"/>
    <property type="match status" value="1"/>
</dbReference>
<keyword evidence="10" id="KW-0809">Transit peptide</keyword>
<dbReference type="GO" id="GO:0005743">
    <property type="term" value="C:mitochondrial inner membrane"/>
    <property type="evidence" value="ECO:0007669"/>
    <property type="project" value="UniProtKB-SubCell"/>
</dbReference>
<evidence type="ECO:0000256" key="6">
    <source>
        <dbReference type="ARBA" id="ARBA00022448"/>
    </source>
</evidence>
<sequence length="186" mass="21584">MVGMSVLRSAAAAFAARLSPLKSGNATANLLTRTIPRTHKEAIRWDHGKKMFVISPTSYYDKRFLRLLRFYIMLTGIPMAVIVTCVNVFIGEAELAEIPEGYEPDYWEYYKHPITRWIARNIFDSPVKDYEKVMAVIQIEKEKADMRLKQLEVRRHMREKGDGPWFQVETLNKELIDYSPKATPDN</sequence>
<keyword evidence="13" id="KW-0496">Mitochondrion</keyword>
<reference evidence="18" key="2">
    <citation type="submission" date="2025-09" db="UniProtKB">
        <authorList>
            <consortium name="Ensembl"/>
        </authorList>
    </citation>
    <scope>IDENTIFICATION</scope>
</reference>
<evidence type="ECO:0000256" key="10">
    <source>
        <dbReference type="ARBA" id="ARBA00022946"/>
    </source>
</evidence>
<dbReference type="GeneID" id="109958206"/>
<comment type="similarity">
    <text evidence="3">Belongs to the complex I NDUFB5 subunit family.</text>
</comment>
<evidence type="ECO:0000256" key="9">
    <source>
        <dbReference type="ARBA" id="ARBA00022792"/>
    </source>
</evidence>
<dbReference type="STRING" id="43700.ENSMALP00000025359"/>
<keyword evidence="8 17" id="KW-0812">Transmembrane</keyword>
<feature type="transmembrane region" description="Helical" evidence="17">
    <location>
        <begin position="70"/>
        <end position="90"/>
    </location>
</feature>
<evidence type="ECO:0000256" key="2">
    <source>
        <dbReference type="ARBA" id="ARBA00004434"/>
    </source>
</evidence>
<evidence type="ECO:0000256" key="4">
    <source>
        <dbReference type="ARBA" id="ARBA00011533"/>
    </source>
</evidence>
<protein>
    <recommendedName>
        <fullName evidence="5">NADH dehydrogenase [ubiquinone] 1 beta subcomplex subunit 5, mitochondrial</fullName>
    </recommendedName>
    <alternativeName>
        <fullName evidence="16">Complex I-SGDH</fullName>
    </alternativeName>
    <alternativeName>
        <fullName evidence="15">NADH-ubiquinone oxidoreductase SGDH subunit</fullName>
    </alternativeName>
</protein>
<keyword evidence="11" id="KW-0249">Electron transport</keyword>
<keyword evidence="14 17" id="KW-0472">Membrane</keyword>
<reference evidence="18" key="1">
    <citation type="submission" date="2025-08" db="UniProtKB">
        <authorList>
            <consortium name="Ensembl"/>
        </authorList>
    </citation>
    <scope>IDENTIFICATION</scope>
</reference>
<comment type="subcellular location">
    <subcellularLocation>
        <location evidence="2">Mitochondrion inner membrane</location>
        <topology evidence="2">Single-pass membrane protein</topology>
    </subcellularLocation>
</comment>
<dbReference type="AlphaFoldDB" id="A0A3Q3JYH6"/>
<name>A0A3Q3JYH6_MONAL</name>
<evidence type="ECO:0000256" key="7">
    <source>
        <dbReference type="ARBA" id="ARBA00022660"/>
    </source>
</evidence>
<evidence type="ECO:0000256" key="14">
    <source>
        <dbReference type="ARBA" id="ARBA00023136"/>
    </source>
</evidence>
<evidence type="ECO:0000256" key="15">
    <source>
        <dbReference type="ARBA" id="ARBA00032395"/>
    </source>
</evidence>
<dbReference type="PANTHER" id="PTHR13178">
    <property type="entry name" value="NADH-UBIQUINONE OXIDOREDUCTASE SGDH SUBUNIT"/>
    <property type="match status" value="1"/>
</dbReference>
<evidence type="ECO:0000256" key="12">
    <source>
        <dbReference type="ARBA" id="ARBA00022989"/>
    </source>
</evidence>
<dbReference type="RefSeq" id="XP_020452329.1">
    <property type="nucleotide sequence ID" value="XM_020596673.1"/>
</dbReference>
<dbReference type="Ensembl" id="ENSMALT00000025832.1">
    <property type="protein sequence ID" value="ENSMALP00000025359.1"/>
    <property type="gene ID" value="ENSMALG00000017655.1"/>
</dbReference>
<dbReference type="KEGG" id="malb:109958206"/>
<comment type="subunit">
    <text evidence="4">Complex I is composed of 45 different subunits.</text>
</comment>
<keyword evidence="6" id="KW-0813">Transport</keyword>
<evidence type="ECO:0000256" key="11">
    <source>
        <dbReference type="ARBA" id="ARBA00022982"/>
    </source>
</evidence>
<evidence type="ECO:0000256" key="3">
    <source>
        <dbReference type="ARBA" id="ARBA00007152"/>
    </source>
</evidence>
<dbReference type="Proteomes" id="UP000261600">
    <property type="component" value="Unplaced"/>
</dbReference>
<dbReference type="OrthoDB" id="9995605at2759"/>
<keyword evidence="19" id="KW-1185">Reference proteome</keyword>
<proteinExistence type="inferred from homology"/>
<evidence type="ECO:0000313" key="19">
    <source>
        <dbReference type="Proteomes" id="UP000261600"/>
    </source>
</evidence>
<dbReference type="InterPro" id="IPR019173">
    <property type="entry name" value="NADH_UbQ_OxRdtase_B5_su"/>
</dbReference>
<dbReference type="PANTHER" id="PTHR13178:SF0">
    <property type="entry name" value="NADH DEHYDROGENASE [UBIQUINONE] 1 BETA SUBCOMPLEX SUBUNIT 5, MITOCHONDRIAL"/>
    <property type="match status" value="1"/>
</dbReference>
<dbReference type="CTD" id="4711"/>
<evidence type="ECO:0000256" key="1">
    <source>
        <dbReference type="ARBA" id="ARBA00003195"/>
    </source>
</evidence>
<keyword evidence="7" id="KW-0679">Respiratory chain</keyword>
<evidence type="ECO:0000256" key="8">
    <source>
        <dbReference type="ARBA" id="ARBA00022692"/>
    </source>
</evidence>
<keyword evidence="12 17" id="KW-1133">Transmembrane helix</keyword>